<dbReference type="Proteomes" id="UP000568380">
    <property type="component" value="Unassembled WGS sequence"/>
</dbReference>
<dbReference type="GO" id="GO:0005524">
    <property type="term" value="F:ATP binding"/>
    <property type="evidence" value="ECO:0007669"/>
    <property type="project" value="UniProtKB-UniRule"/>
</dbReference>
<gene>
    <name evidence="6" type="ORF">HNR40_004875</name>
</gene>
<organism evidence="6 7">
    <name type="scientific">Nonomuraea endophytica</name>
    <dbReference type="NCBI Taxonomy" id="714136"/>
    <lineage>
        <taxon>Bacteria</taxon>
        <taxon>Bacillati</taxon>
        <taxon>Actinomycetota</taxon>
        <taxon>Actinomycetes</taxon>
        <taxon>Streptosporangiales</taxon>
        <taxon>Streptosporangiaceae</taxon>
        <taxon>Nonomuraea</taxon>
    </lineage>
</organism>
<proteinExistence type="predicted"/>
<feature type="domain" description="ATP-grasp" evidence="4">
    <location>
        <begin position="290"/>
        <end position="485"/>
    </location>
</feature>
<comment type="caution">
    <text evidence="6">The sequence shown here is derived from an EMBL/GenBank/DDBJ whole genome shotgun (WGS) entry which is preliminary data.</text>
</comment>
<dbReference type="PANTHER" id="PTHR43877">
    <property type="entry name" value="AMINOALKYLPHOSPHONATE N-ACETYLTRANSFERASE-RELATED-RELATED"/>
    <property type="match status" value="1"/>
</dbReference>
<evidence type="ECO:0000259" key="5">
    <source>
        <dbReference type="PROSITE" id="PS51186"/>
    </source>
</evidence>
<feature type="domain" description="N-acetyltransferase" evidence="5">
    <location>
        <begin position="5"/>
        <end position="147"/>
    </location>
</feature>
<keyword evidence="3" id="KW-0547">Nucleotide-binding</keyword>
<dbReference type="Gene3D" id="3.40.630.30">
    <property type="match status" value="1"/>
</dbReference>
<evidence type="ECO:0000256" key="2">
    <source>
        <dbReference type="ARBA" id="ARBA00023315"/>
    </source>
</evidence>
<dbReference type="PANTHER" id="PTHR43877:SF1">
    <property type="entry name" value="ACETYLTRANSFERASE"/>
    <property type="match status" value="1"/>
</dbReference>
<keyword evidence="2" id="KW-0012">Acyltransferase</keyword>
<dbReference type="InterPro" id="IPR016181">
    <property type="entry name" value="Acyl_CoA_acyltransferase"/>
</dbReference>
<dbReference type="InterPro" id="IPR050832">
    <property type="entry name" value="Bact_Acetyltransf"/>
</dbReference>
<evidence type="ECO:0000313" key="6">
    <source>
        <dbReference type="EMBL" id="MBB5079389.1"/>
    </source>
</evidence>
<dbReference type="GO" id="GO:0016747">
    <property type="term" value="F:acyltransferase activity, transferring groups other than amino-acyl groups"/>
    <property type="evidence" value="ECO:0007669"/>
    <property type="project" value="InterPro"/>
</dbReference>
<evidence type="ECO:0000256" key="3">
    <source>
        <dbReference type="PROSITE-ProRule" id="PRU00409"/>
    </source>
</evidence>
<dbReference type="PROSITE" id="PS50975">
    <property type="entry name" value="ATP_GRASP"/>
    <property type="match status" value="1"/>
</dbReference>
<evidence type="ECO:0000313" key="7">
    <source>
        <dbReference type="Proteomes" id="UP000568380"/>
    </source>
</evidence>
<dbReference type="GO" id="GO:0046872">
    <property type="term" value="F:metal ion binding"/>
    <property type="evidence" value="ECO:0007669"/>
    <property type="project" value="InterPro"/>
</dbReference>
<keyword evidence="3" id="KW-0067">ATP-binding</keyword>
<dbReference type="SUPFAM" id="SSF55729">
    <property type="entry name" value="Acyl-CoA N-acyltransferases (Nat)"/>
    <property type="match status" value="1"/>
</dbReference>
<dbReference type="InterPro" id="IPR011761">
    <property type="entry name" value="ATP-grasp"/>
</dbReference>
<dbReference type="PROSITE" id="PS51186">
    <property type="entry name" value="GNAT"/>
    <property type="match status" value="1"/>
</dbReference>
<dbReference type="EMBL" id="JACHIN010000006">
    <property type="protein sequence ID" value="MBB5079389.1"/>
    <property type="molecule type" value="Genomic_DNA"/>
</dbReference>
<dbReference type="InterPro" id="IPR000182">
    <property type="entry name" value="GNAT_dom"/>
</dbReference>
<dbReference type="Pfam" id="PF00583">
    <property type="entry name" value="Acetyltransf_1"/>
    <property type="match status" value="1"/>
</dbReference>
<dbReference type="AlphaFoldDB" id="A0A7W8EHA6"/>
<evidence type="ECO:0000259" key="4">
    <source>
        <dbReference type="PROSITE" id="PS50975"/>
    </source>
</evidence>
<name>A0A7W8EHA6_9ACTN</name>
<dbReference type="CDD" id="cd04301">
    <property type="entry name" value="NAT_SF"/>
    <property type="match status" value="1"/>
</dbReference>
<evidence type="ECO:0000256" key="1">
    <source>
        <dbReference type="ARBA" id="ARBA00022679"/>
    </source>
</evidence>
<sequence>MSGRVRLRAARPDEAGPLSGLAMRSKASWGYDEAFMESCREELRLRDVVGRRTVVAERDGGVVGFATLDGDRPDGELGMLFVEPEAIGQGVGRLLYRRVLEEAGRIGFTRLSIASDPHAVGFYLAMGARRHGESGGLPLLVAWPPGPEPAWVKAWTGGRPAVHVGNVAEFNRMFSPVPAGRDHYSCLAVFASPRPAAVILPEPVDAAWVRDLADVLGWGEVEVHSGVAEDGGVSAAIASRPDLMECLGRGRVLPWGRTAEFERIVPSAAGVLRAVERFESKRGAHELFRALAPAHPGIFIPRQRPVGSRRELLRELARGEPLVLKTEYGVGGSGTLVVTGDTPRIGALARRWAREGGLLEEYVDGSGPFRAPTFDAVIDDAGEVHPVGAGAMVMDGTRYQGVTVGPGVLPAALTETAARFGGAVGEALAAHGYRGWYDVDYVTGPTGRLAPTEINLRLTGPAAAFCVQARLDRLHGGRHFVRTLDGLPLGARLPPAALRAYVARVAEECRGLGATLLVTVPTAAAEAEPYLGVAIAARTARALDEAEAALRGANEALGAIFTASARPRRGRARPRRS</sequence>
<reference evidence="6 7" key="1">
    <citation type="submission" date="2020-08" db="EMBL/GenBank/DDBJ databases">
        <title>Genomic Encyclopedia of Type Strains, Phase IV (KMG-IV): sequencing the most valuable type-strain genomes for metagenomic binning, comparative biology and taxonomic classification.</title>
        <authorList>
            <person name="Goeker M."/>
        </authorList>
    </citation>
    <scope>NUCLEOTIDE SEQUENCE [LARGE SCALE GENOMIC DNA]</scope>
    <source>
        <strain evidence="6 7">DSM 45385</strain>
    </source>
</reference>
<accession>A0A7W8EHA6</accession>
<keyword evidence="1 6" id="KW-0808">Transferase</keyword>
<dbReference type="RefSeq" id="WP_221340746.1">
    <property type="nucleotide sequence ID" value="NZ_JACHIN010000006.1"/>
</dbReference>
<protein>
    <submittedName>
        <fullName evidence="6">GNAT superfamily N-acetyltransferase</fullName>
    </submittedName>
</protein>
<dbReference type="SUPFAM" id="SSF56059">
    <property type="entry name" value="Glutathione synthetase ATP-binding domain-like"/>
    <property type="match status" value="1"/>
</dbReference>
<keyword evidence="7" id="KW-1185">Reference proteome</keyword>